<evidence type="ECO:0000313" key="2">
    <source>
        <dbReference type="EMBL" id="BCJ98903.1"/>
    </source>
</evidence>
<dbReference type="EMBL" id="AP023368">
    <property type="protein sequence ID" value="BCJ98903.1"/>
    <property type="molecule type" value="Genomic_DNA"/>
</dbReference>
<proteinExistence type="predicted"/>
<reference evidence="2 3" key="2">
    <citation type="submission" date="2020-08" db="EMBL/GenBank/DDBJ databases">
        <authorList>
            <person name="Ueki A."/>
            <person name="Tonouchi A."/>
        </authorList>
    </citation>
    <scope>NUCLEOTIDE SEQUENCE [LARGE SCALE GENOMIC DNA]</scope>
    <source>
        <strain evidence="2 3">CTTW</strain>
    </source>
</reference>
<dbReference type="InterPro" id="IPR013108">
    <property type="entry name" value="Amidohydro_3"/>
</dbReference>
<evidence type="ECO:0000313" key="3">
    <source>
        <dbReference type="Proteomes" id="UP000515703"/>
    </source>
</evidence>
<keyword evidence="3" id="KW-1185">Reference proteome</keyword>
<dbReference type="KEGG" id="acht:bsdcttw_19440"/>
<dbReference type="GO" id="GO:0016810">
    <property type="term" value="F:hydrolase activity, acting on carbon-nitrogen (but not peptide) bonds"/>
    <property type="evidence" value="ECO:0007669"/>
    <property type="project" value="InterPro"/>
</dbReference>
<accession>A0A7I8DKC2</accession>
<dbReference type="SUPFAM" id="SSF51556">
    <property type="entry name" value="Metallo-dependent hydrolases"/>
    <property type="match status" value="1"/>
</dbReference>
<dbReference type="Gene3D" id="2.30.40.10">
    <property type="entry name" value="Urease, subunit C, domain 1"/>
    <property type="match status" value="1"/>
</dbReference>
<feature type="domain" description="Amidohydrolase 3" evidence="1">
    <location>
        <begin position="49"/>
        <end position="510"/>
    </location>
</feature>
<dbReference type="SUPFAM" id="SSF51338">
    <property type="entry name" value="Composite domain of metallo-dependent hydrolases"/>
    <property type="match status" value="1"/>
</dbReference>
<dbReference type="PANTHER" id="PTHR22642:SF2">
    <property type="entry name" value="PROTEIN LONG AFTER FAR-RED 3"/>
    <property type="match status" value="1"/>
</dbReference>
<dbReference type="InterPro" id="IPR032466">
    <property type="entry name" value="Metal_Hydrolase"/>
</dbReference>
<dbReference type="RefSeq" id="WP_185259198.1">
    <property type="nucleotide sequence ID" value="NZ_AP023368.1"/>
</dbReference>
<dbReference type="InterPro" id="IPR011059">
    <property type="entry name" value="Metal-dep_hydrolase_composite"/>
</dbReference>
<dbReference type="AlphaFoldDB" id="A0A7I8DKC2"/>
<dbReference type="Proteomes" id="UP000515703">
    <property type="component" value="Chromosome"/>
</dbReference>
<evidence type="ECO:0000259" key="1">
    <source>
        <dbReference type="Pfam" id="PF07969"/>
    </source>
</evidence>
<organism evidence="2 3">
    <name type="scientific">Anaerocolumna chitinilytica</name>
    <dbReference type="NCBI Taxonomy" id="1727145"/>
    <lineage>
        <taxon>Bacteria</taxon>
        <taxon>Bacillati</taxon>
        <taxon>Bacillota</taxon>
        <taxon>Clostridia</taxon>
        <taxon>Lachnospirales</taxon>
        <taxon>Lachnospiraceae</taxon>
        <taxon>Anaerocolumna</taxon>
    </lineage>
</organism>
<keyword evidence="2" id="KW-0378">Hydrolase</keyword>
<sequence>MKADIVLQSNAIFTGLSKHPISGCIAMKGNTILAVNKTDGSEYIDCHTKVLDLGDRLVCPGFTDVHCFFTGYLLSIAGIDLEQCETEAELLETLNTYKSKLSEGATILGRGVNPNFSTLSSDFLDKTFGMVPVILFHKDSESCFMNTAAINTYQFTPESCYSESYWRLLKYVLSDTKFSVPAFINYLKFMNSRGITSIKEMGFDDFWGFTEILDQLEKNKELTVRVSFMSQPVGAPMNLAYGRNMREKFTGDYVHFSGYNQMTDGSISQLEGEMKEPYLCKDTFCVKEIDWDILEQDTLAADNEGFRFSLHAQGDRAIEKVIDIYEKCHKNADGTLKNRHAITDLECTDPKDLERMGQLGIIAEIYPQIMSLANRKDKLSMIQDKIGLDRGKNYWNRRKMADSNITISCGTDLPLLFDDIPESVYHTVGARFPEGGEPYNAENTLLLHELLRAWSFGGQYNLGFENRLGTLEAGKLADITVLSHNLFTTPLEEIREAKVCLTLVDGNIVYNNL</sequence>
<dbReference type="Gene3D" id="3.10.310.70">
    <property type="match status" value="1"/>
</dbReference>
<protein>
    <submittedName>
        <fullName evidence="2">Hydrolase</fullName>
    </submittedName>
</protein>
<name>A0A7I8DKC2_9FIRM</name>
<dbReference type="Pfam" id="PF07969">
    <property type="entry name" value="Amidohydro_3"/>
    <property type="match status" value="1"/>
</dbReference>
<dbReference type="Gene3D" id="3.20.20.140">
    <property type="entry name" value="Metal-dependent hydrolases"/>
    <property type="match status" value="1"/>
</dbReference>
<reference evidence="2 3" key="1">
    <citation type="submission" date="2020-08" db="EMBL/GenBank/DDBJ databases">
        <title>Draft genome sequencing of an Anaerocolumna strain isolated from anoxic soil subjected to BSD treatment.</title>
        <authorList>
            <person name="Uek A."/>
            <person name="Tonouchi A."/>
        </authorList>
    </citation>
    <scope>NUCLEOTIDE SEQUENCE [LARGE SCALE GENOMIC DNA]</scope>
    <source>
        <strain evidence="2 3">CTTW</strain>
    </source>
</reference>
<dbReference type="PANTHER" id="PTHR22642">
    <property type="entry name" value="IMIDAZOLONEPROPIONASE"/>
    <property type="match status" value="1"/>
</dbReference>
<gene>
    <name evidence="2" type="ORF">bsdcttw_19440</name>
</gene>